<dbReference type="Proteomes" id="UP001139462">
    <property type="component" value="Unassembled WGS sequence"/>
</dbReference>
<organism evidence="1 2">
    <name type="scientific">Aequorivita xiaoshiensis</name>
    <dbReference type="NCBI Taxonomy" id="2874476"/>
    <lineage>
        <taxon>Bacteria</taxon>
        <taxon>Pseudomonadati</taxon>
        <taxon>Bacteroidota</taxon>
        <taxon>Flavobacteriia</taxon>
        <taxon>Flavobacteriales</taxon>
        <taxon>Flavobacteriaceae</taxon>
        <taxon>Aequorivita</taxon>
    </lineage>
</organism>
<keyword evidence="2" id="KW-1185">Reference proteome</keyword>
<dbReference type="AlphaFoldDB" id="A0A9X1R094"/>
<dbReference type="RefSeq" id="WP_237606665.1">
    <property type="nucleotide sequence ID" value="NZ_JAIRBB010000001.1"/>
</dbReference>
<accession>A0A9X1R094</accession>
<evidence type="ECO:0000313" key="2">
    <source>
        <dbReference type="Proteomes" id="UP001139462"/>
    </source>
</evidence>
<comment type="caution">
    <text evidence="1">The sequence shown here is derived from an EMBL/GenBank/DDBJ whole genome shotgun (WGS) entry which is preliminary data.</text>
</comment>
<reference evidence="1" key="1">
    <citation type="submission" date="2021-09" db="EMBL/GenBank/DDBJ databases">
        <title>Genome of Aequorivita sp. strain F64183.</title>
        <authorList>
            <person name="Wang Y."/>
        </authorList>
    </citation>
    <scope>NUCLEOTIDE SEQUENCE</scope>
    <source>
        <strain evidence="1">F64183</strain>
    </source>
</reference>
<protein>
    <recommendedName>
        <fullName evidence="3">DUF2460 domain-containing protein</fullName>
    </recommendedName>
</protein>
<dbReference type="EMBL" id="JAIRBB010000001">
    <property type="protein sequence ID" value="MCG2429926.1"/>
    <property type="molecule type" value="Genomic_DNA"/>
</dbReference>
<gene>
    <name evidence="1" type="ORF">K8344_02240</name>
</gene>
<evidence type="ECO:0008006" key="3">
    <source>
        <dbReference type="Google" id="ProtNLM"/>
    </source>
</evidence>
<evidence type="ECO:0000313" key="1">
    <source>
        <dbReference type="EMBL" id="MCG2429926.1"/>
    </source>
</evidence>
<name>A0A9X1R094_9FLAO</name>
<proteinExistence type="predicted"/>
<sequence>MKLILSIFIFTFVAIGYAQDINSNYVEKKFAVRDTVAIDSAGINPKKFNIFDKEGNELDPFSYLIDFKKGRIIFPSRTVNAADGLLQKEDSVTIQYLKYPDFLTRDYFALDPKIIVENTGRIDKLYSLQESTNKNTFTPFDGLNTSGSISRGITIGNNQNAVVNSQLDLQITGKLSDKVSIRASIQDANIPTQEGGYSQSLNEFDQIFIELFGENWNIRAGDIDLQNNNSYFGRFTKKVQGISLGGTFNNDDGSKISAFASGALVKGVFSKSEFVGQEGNQGPYKLVGPNGELYILVVSGSERVYVNGLLLNRGENEDYVIDYNAGEIKFNPTYPITSDMRITVEYQYTDRSYTRFIGYGGGNYSSDKLDLGVYVYSENDAKNQPLQQSLSEEQVAILKAAGDDMDLMTAPSAVPDTYSENKILYKKVIINGEEVFVFSNNPEDELYSVRFSLVGSNNGNYVIADNNAISRIFEYIPPVNGVPQGNYEPIIKLNAPIKLQIGGLNGSYHPSHKTQIDFEVAGSKNDLNLFSDIDDTNNDGFAGRLAFKQRVLTSADTLKVNAFGSLDFVQKDFKTIENLYNIEFNRDWNLLNPQGNQSFVISGVEFSHPKNGIGRYEFQNLNYSENFNGTRHVIASEIKLNKFRLRTNGSLLNSKADSITSNFFRLNNTATYSLNKAWIGAKTALEDNQIKDILRDSISPTSQKFSAYEAYMGVGDSTQVFVETGYQYRVNDSVRNNILQKVNSSHTFYLKSRLINTDNTQLSAFANYRTLKYEPKIGDETGLSQEIPTIETKREIDRSLNSRIIFNQALLQGGIRWNTTLESNNGVIPQQEFTYVKTEPGQGVYTWIDYNNNGIQELEEFEVAQFQDQAEYIRILLPNQVFLKIRQNKFSQILTLNPQKWMNEVGIKKFLSHFYNQTSYILDRKVKRRNDAFNINPFEDGGEDQLGLISNFRNALFFNRGKQHFSTSYTYLSSSSDNLLAIGLQQNKSKSHQLNFNHKIKESWLMNFKSQISNNESLSENFANRNYQLESYSINPKISYLLSQQTRFDVFYEFENQSNKLGEMEKLDQQVLGFSFAYSNAEKVSINGEFNYINNKFEGSPFSPVAYQMLEGLQPGTNFTWRMLLQKRITKYLDANLSYFGRKSETTKTVHTGSVQLRAYF</sequence>